<dbReference type="PROSITE" id="PS51841">
    <property type="entry name" value="LTD"/>
    <property type="match status" value="1"/>
</dbReference>
<dbReference type="AlphaFoldDB" id="A0A6J6CWJ0"/>
<dbReference type="EMBL" id="CAEZTC010000036">
    <property type="protein sequence ID" value="CAB4554779.1"/>
    <property type="molecule type" value="Genomic_DNA"/>
</dbReference>
<keyword evidence="1" id="KW-0812">Transmembrane</keyword>
<dbReference type="Pfam" id="PF08757">
    <property type="entry name" value="CotH"/>
    <property type="match status" value="1"/>
</dbReference>
<evidence type="ECO:0000313" key="3">
    <source>
        <dbReference type="EMBL" id="CAB4554779.1"/>
    </source>
</evidence>
<dbReference type="InterPro" id="IPR001322">
    <property type="entry name" value="Lamin_tail_dom"/>
</dbReference>
<dbReference type="SUPFAM" id="SSF74853">
    <property type="entry name" value="Lamin A/C globular tail domain"/>
    <property type="match status" value="2"/>
</dbReference>
<keyword evidence="1" id="KW-1133">Transmembrane helix</keyword>
<feature type="domain" description="LTD" evidence="2">
    <location>
        <begin position="26"/>
        <end position="132"/>
    </location>
</feature>
<name>A0A6J6CWJ0_9ZZZZ</name>
<evidence type="ECO:0000259" key="2">
    <source>
        <dbReference type="PROSITE" id="PS51841"/>
    </source>
</evidence>
<accession>A0A6J6CWJ0</accession>
<protein>
    <submittedName>
        <fullName evidence="3">Unannotated protein</fullName>
    </submittedName>
</protein>
<dbReference type="InterPro" id="IPR036415">
    <property type="entry name" value="Lamin_tail_dom_sf"/>
</dbReference>
<feature type="transmembrane region" description="Helical" evidence="1">
    <location>
        <begin position="12"/>
        <end position="30"/>
    </location>
</feature>
<organism evidence="3">
    <name type="scientific">freshwater metagenome</name>
    <dbReference type="NCBI Taxonomy" id="449393"/>
    <lineage>
        <taxon>unclassified sequences</taxon>
        <taxon>metagenomes</taxon>
        <taxon>ecological metagenomes</taxon>
    </lineage>
</organism>
<dbReference type="Pfam" id="PF00932">
    <property type="entry name" value="LTD"/>
    <property type="match status" value="2"/>
</dbReference>
<evidence type="ECO:0000256" key="1">
    <source>
        <dbReference type="SAM" id="Phobius"/>
    </source>
</evidence>
<keyword evidence="1" id="KW-0472">Membrane</keyword>
<dbReference type="Gene3D" id="2.60.40.1260">
    <property type="entry name" value="Lamin Tail domain"/>
    <property type="match status" value="1"/>
</dbReference>
<reference evidence="3" key="1">
    <citation type="submission" date="2020-05" db="EMBL/GenBank/DDBJ databases">
        <authorList>
            <person name="Chiriac C."/>
            <person name="Salcher M."/>
            <person name="Ghai R."/>
            <person name="Kavagutti S V."/>
        </authorList>
    </citation>
    <scope>NUCLEOTIDE SEQUENCE</scope>
</reference>
<dbReference type="PANTHER" id="PTHR40050">
    <property type="entry name" value="INNER SPORE COAT PROTEIN H"/>
    <property type="match status" value="1"/>
</dbReference>
<gene>
    <name evidence="3" type="ORF">UFOPK1572_00422</name>
</gene>
<dbReference type="InterPro" id="IPR014867">
    <property type="entry name" value="Spore_coat_CotH_CotH2/3/7"/>
</dbReference>
<sequence length="884" mass="99748">MTRSARQVQITAVSAVFVLLVISVAIWSPLQRGSVARKDGQIFISEVNYRDVSGLDSGDYLEIHNRGTSDVSLNQWCISGVDFCFQDNTVLAAGATVVVPSTQFDGKLNNEGESLELRDSVDNLVDEVKYSSVPTWAYMSAGRGHTLHRNRNQADAGNEAMWITDVPSPGGIYNPTLRSMARTDVSVVVSEIHFHPENDNPQEEFVEIVNISDRSVGLQNWCLQEIAVCFEAGDALAPSEVRVVRQSATSTPLSNSDGVVRLLDESGELQDVARYEDKDLWPAYADGHGMSLHRRDGQLWGTEPGNWEAQPPTPGFVETIKLRGYLPTFHDVTTTRSPTSTQPLQISAHIRDGSRLAVHYRVNFGDEITLPLQQNSSGEWTGSIPPQIDGALVRYRLSADGEYSQGSWPRAGDGMVYRGTVVTSNADTLLPRLQWFVEDKYYDQIYNDRDLYGDNGYPTVIAFDGEVFDGSLMRIRGNQSRLNQKRKWKIVLPPGYETTLGGRLAGPVNEFALNSAVTDKSFVREILTSELQQMGGGIGQQVFPIRLERNNQFYGLYLYQEQPDGRWRQRWGFSDDAVAFKSDRQATLNIGQLELPHSELRQRYQRRTQRWLDHTDEIRELIRQVNNDNQDELLAFVYKHLDVPQIVEAIATMRVAQHLEWEHKNHVLIYDPADEKWRLIPIDFDLNFGRQYVSGCNSLCEEVSASGYMEYMEGNRLGRLFLKIPELREMLDRRTRTLADVFLAEGFVEERVAAWEQLLRGDAARDRKIWFTYGEQQSMQRGQELLITKYVIPKREIFFGSNSRRLPASQNPEVNYSISDQAEVTVTNNDSVAIDISGVQLSRLKALVPAGTVLLPGQTAVFSLERKVVTPTVPNQMHISVLPS</sequence>
<proteinExistence type="predicted"/>
<dbReference type="PANTHER" id="PTHR40050:SF1">
    <property type="entry name" value="INNER SPORE COAT PROTEIN H"/>
    <property type="match status" value="1"/>
</dbReference>